<dbReference type="Proteomes" id="UP001432168">
    <property type="component" value="Chromosome"/>
</dbReference>
<feature type="compositionally biased region" description="Gly residues" evidence="1">
    <location>
        <begin position="234"/>
        <end position="254"/>
    </location>
</feature>
<dbReference type="SUPFAM" id="SSF55486">
    <property type="entry name" value="Metalloproteases ('zincins'), catalytic domain"/>
    <property type="match status" value="1"/>
</dbReference>
<protein>
    <submittedName>
        <fullName evidence="3">DUF3152 domain-containing protein</fullName>
    </submittedName>
</protein>
<keyword evidence="4" id="KW-1185">Reference proteome</keyword>
<evidence type="ECO:0000256" key="1">
    <source>
        <dbReference type="SAM" id="MobiDB-lite"/>
    </source>
</evidence>
<name>A0ABZ1X358_9ACTN</name>
<feature type="compositionally biased region" description="Low complexity" evidence="1">
    <location>
        <begin position="257"/>
        <end position="272"/>
    </location>
</feature>
<dbReference type="EMBL" id="CP109011">
    <property type="protein sequence ID" value="WUT46072.1"/>
    <property type="molecule type" value="Genomic_DNA"/>
</dbReference>
<dbReference type="InterPro" id="IPR022603">
    <property type="entry name" value="DUF3152"/>
</dbReference>
<proteinExistence type="predicted"/>
<feature type="domain" description="DUF3152" evidence="2">
    <location>
        <begin position="448"/>
        <end position="628"/>
    </location>
</feature>
<organism evidence="3 4">
    <name type="scientific">Streptomyces pseudovenezuelae</name>
    <dbReference type="NCBI Taxonomy" id="67350"/>
    <lineage>
        <taxon>Bacteria</taxon>
        <taxon>Bacillati</taxon>
        <taxon>Actinomycetota</taxon>
        <taxon>Actinomycetes</taxon>
        <taxon>Kitasatosporales</taxon>
        <taxon>Streptomycetaceae</taxon>
        <taxon>Streptomyces</taxon>
        <taxon>Streptomyces aurantiacus group</taxon>
    </lineage>
</organism>
<feature type="region of interest" description="Disordered" evidence="1">
    <location>
        <begin position="395"/>
        <end position="427"/>
    </location>
</feature>
<feature type="compositionally biased region" description="Basic residues" evidence="1">
    <location>
        <begin position="1"/>
        <end position="10"/>
    </location>
</feature>
<dbReference type="Pfam" id="PF11350">
    <property type="entry name" value="DUF3152"/>
    <property type="match status" value="1"/>
</dbReference>
<feature type="compositionally biased region" description="Low complexity" evidence="1">
    <location>
        <begin position="413"/>
        <end position="427"/>
    </location>
</feature>
<sequence length="630" mass="64461">MGRHSRRGPAPKKGPDKGSSGKGGTGQTAAEAARSTTGWERTPASPASAPQAARQGMPGGRGPEYGPPGTGPGSDTAGRRVPAQGGPRLPDGTPAHGFPRIPDGMTPGSGPGSARVPGGTPAHGLPRLPEGTPARGVPRLPDGTPAHGFPRLSDGTPARGVPRVPDGQAGQGARRSPDGTPPRGSARLPEGTPARGVPRLPDGTPARGVPRLSDGTPAQGVPRVRGGHPEQRESGGGWGDLSGQGPGGRAAGPGGAPPRQRQGPPGSRSGPRQDYVDAFDDDVEVFAPGGPRRPGGPRGPVPGNGPVRGAGTSTAAHPSDSYGRVTDRSDDTDLRTEHTDADTHPGGGGDDAGPPDDQPPAAKGGKGRAFTGIAAAAVVTVLAVVVAGQVTDTRDTASGAWSATDQARDARDPATGAAGQPSPSSSVAVAPLTYEQKMATKYPLSAKLDGSGKFDAVPGVDKAPGKGQKYTYRVDVEQGLGLDGGLFAEAVQKTLNDDRSWAHAGARTFERIYSGKPDFVITLASPGTTADWCAKSGLDTTEDNVSCDSAATERVMINAYRWAQGSTTYGDRIHAYRQMLINHEVGHRLGYSHVTCDKNGELAPVMQQQTKFLDHDGIHCRPNPWAYPGS</sequence>
<dbReference type="RefSeq" id="WP_329267057.1">
    <property type="nucleotide sequence ID" value="NZ_CP108992.1"/>
</dbReference>
<accession>A0ABZ1X358</accession>
<gene>
    <name evidence="3" type="ORF">OG929_28900</name>
</gene>
<evidence type="ECO:0000313" key="3">
    <source>
        <dbReference type="EMBL" id="WUT46072.1"/>
    </source>
</evidence>
<feature type="compositionally biased region" description="Low complexity" evidence="1">
    <location>
        <begin position="43"/>
        <end position="53"/>
    </location>
</feature>
<evidence type="ECO:0000259" key="2">
    <source>
        <dbReference type="Pfam" id="PF11350"/>
    </source>
</evidence>
<feature type="region of interest" description="Disordered" evidence="1">
    <location>
        <begin position="1"/>
        <end position="366"/>
    </location>
</feature>
<reference evidence="3" key="1">
    <citation type="submission" date="2022-10" db="EMBL/GenBank/DDBJ databases">
        <title>The complete genomes of actinobacterial strains from the NBC collection.</title>
        <authorList>
            <person name="Joergensen T.S."/>
            <person name="Alvarez Arevalo M."/>
            <person name="Sterndorff E.B."/>
            <person name="Faurdal D."/>
            <person name="Vuksanovic O."/>
            <person name="Mourched A.-S."/>
            <person name="Charusanti P."/>
            <person name="Shaw S."/>
            <person name="Blin K."/>
            <person name="Weber T."/>
        </authorList>
    </citation>
    <scope>NUCLEOTIDE SEQUENCE</scope>
    <source>
        <strain evidence="3">NBC_00686</strain>
    </source>
</reference>
<feature type="compositionally biased region" description="Basic and acidic residues" evidence="1">
    <location>
        <begin position="325"/>
        <end position="343"/>
    </location>
</feature>
<evidence type="ECO:0000313" key="4">
    <source>
        <dbReference type="Proteomes" id="UP001432168"/>
    </source>
</evidence>